<sequence>MIPPIISPPSSLPHVPPLSCFLYLLCPCLLPVCSSPVEFRDFDFPSKILGLLSPWTADLTYAGDSKEAKKEKKSHISKSPSKSCFHNHIHVMPLCLIPPPNS</sequence>
<dbReference type="EMBL" id="ML743653">
    <property type="protein sequence ID" value="KAE8131651.1"/>
    <property type="molecule type" value="Genomic_DNA"/>
</dbReference>
<name>A0A5N6SDA0_ASPPS</name>
<dbReference type="Proteomes" id="UP000325672">
    <property type="component" value="Unassembled WGS sequence"/>
</dbReference>
<feature type="signal peptide" evidence="1">
    <location>
        <begin position="1"/>
        <end position="34"/>
    </location>
</feature>
<protein>
    <submittedName>
        <fullName evidence="2">Uncharacterized protein</fullName>
    </submittedName>
</protein>
<dbReference type="RefSeq" id="XP_031907714.1">
    <property type="nucleotide sequence ID" value="XM_032051591.1"/>
</dbReference>
<proteinExistence type="predicted"/>
<evidence type="ECO:0000256" key="1">
    <source>
        <dbReference type="SAM" id="SignalP"/>
    </source>
</evidence>
<evidence type="ECO:0000313" key="3">
    <source>
        <dbReference type="Proteomes" id="UP000325672"/>
    </source>
</evidence>
<gene>
    <name evidence="2" type="ORF">BDV38DRAFT_14952</name>
</gene>
<accession>A0A5N6SDA0</accession>
<dbReference type="GeneID" id="43635801"/>
<organism evidence="2 3">
    <name type="scientific">Aspergillus pseudotamarii</name>
    <dbReference type="NCBI Taxonomy" id="132259"/>
    <lineage>
        <taxon>Eukaryota</taxon>
        <taxon>Fungi</taxon>
        <taxon>Dikarya</taxon>
        <taxon>Ascomycota</taxon>
        <taxon>Pezizomycotina</taxon>
        <taxon>Eurotiomycetes</taxon>
        <taxon>Eurotiomycetidae</taxon>
        <taxon>Eurotiales</taxon>
        <taxon>Aspergillaceae</taxon>
        <taxon>Aspergillus</taxon>
        <taxon>Aspergillus subgen. Circumdati</taxon>
    </lineage>
</organism>
<keyword evidence="1" id="KW-0732">Signal</keyword>
<evidence type="ECO:0000313" key="2">
    <source>
        <dbReference type="EMBL" id="KAE8131651.1"/>
    </source>
</evidence>
<reference evidence="2 3" key="1">
    <citation type="submission" date="2019-04" db="EMBL/GenBank/DDBJ databases">
        <title>Friends and foes A comparative genomics study of 23 Aspergillus species from section Flavi.</title>
        <authorList>
            <consortium name="DOE Joint Genome Institute"/>
            <person name="Kjaerbolling I."/>
            <person name="Vesth T."/>
            <person name="Frisvad J.C."/>
            <person name="Nybo J.L."/>
            <person name="Theobald S."/>
            <person name="Kildgaard S."/>
            <person name="Isbrandt T."/>
            <person name="Kuo A."/>
            <person name="Sato A."/>
            <person name="Lyhne E.K."/>
            <person name="Kogle M.E."/>
            <person name="Wiebenga A."/>
            <person name="Kun R.S."/>
            <person name="Lubbers R.J."/>
            <person name="Makela M.R."/>
            <person name="Barry K."/>
            <person name="Chovatia M."/>
            <person name="Clum A."/>
            <person name="Daum C."/>
            <person name="Haridas S."/>
            <person name="He G."/>
            <person name="LaButti K."/>
            <person name="Lipzen A."/>
            <person name="Mondo S."/>
            <person name="Riley R."/>
            <person name="Salamov A."/>
            <person name="Simmons B.A."/>
            <person name="Magnuson J.K."/>
            <person name="Henrissat B."/>
            <person name="Mortensen U.H."/>
            <person name="Larsen T.O."/>
            <person name="Devries R.P."/>
            <person name="Grigoriev I.V."/>
            <person name="Machida M."/>
            <person name="Baker S.E."/>
            <person name="Andersen M.R."/>
        </authorList>
    </citation>
    <scope>NUCLEOTIDE SEQUENCE [LARGE SCALE GENOMIC DNA]</scope>
    <source>
        <strain evidence="2 3">CBS 117625</strain>
    </source>
</reference>
<keyword evidence="3" id="KW-1185">Reference proteome</keyword>
<feature type="chain" id="PRO_5024820692" evidence="1">
    <location>
        <begin position="35"/>
        <end position="102"/>
    </location>
</feature>
<dbReference type="AlphaFoldDB" id="A0A5N6SDA0"/>